<evidence type="ECO:0000256" key="6">
    <source>
        <dbReference type="SAM" id="Phobius"/>
    </source>
</evidence>
<dbReference type="NCBIfam" id="TIGR03480">
    <property type="entry name" value="HpnN"/>
    <property type="match status" value="1"/>
</dbReference>
<dbReference type="Pfam" id="PF03176">
    <property type="entry name" value="MMPL"/>
    <property type="match status" value="2"/>
</dbReference>
<dbReference type="Proteomes" id="UP000798046">
    <property type="component" value="Unassembled WGS sequence"/>
</dbReference>
<evidence type="ECO:0000256" key="1">
    <source>
        <dbReference type="ARBA" id="ARBA00004651"/>
    </source>
</evidence>
<feature type="transmembrane region" description="Helical" evidence="6">
    <location>
        <begin position="409"/>
        <end position="435"/>
    </location>
</feature>
<feature type="transmembrane region" description="Helical" evidence="6">
    <location>
        <begin position="833"/>
        <end position="852"/>
    </location>
</feature>
<feature type="transmembrane region" description="Helical" evidence="6">
    <location>
        <begin position="792"/>
        <end position="813"/>
    </location>
</feature>
<feature type="transmembrane region" description="Helical" evidence="6">
    <location>
        <begin position="764"/>
        <end position="786"/>
    </location>
</feature>
<name>A0ABQ6TTX7_9BACT</name>
<dbReference type="EMBL" id="VZRA01000001">
    <property type="protein sequence ID" value="KAB0672443.1"/>
    <property type="molecule type" value="Genomic_DNA"/>
</dbReference>
<keyword evidence="9" id="KW-1185">Reference proteome</keyword>
<dbReference type="PANTHER" id="PTHR33406">
    <property type="entry name" value="MEMBRANE PROTEIN MJ1562-RELATED"/>
    <property type="match status" value="1"/>
</dbReference>
<feature type="transmembrane region" description="Helical" evidence="6">
    <location>
        <begin position="858"/>
        <end position="886"/>
    </location>
</feature>
<dbReference type="InterPro" id="IPR004869">
    <property type="entry name" value="MMPL_dom"/>
</dbReference>
<feature type="transmembrane region" description="Helical" evidence="6">
    <location>
        <begin position="384"/>
        <end position="403"/>
    </location>
</feature>
<evidence type="ECO:0000313" key="9">
    <source>
        <dbReference type="Proteomes" id="UP000798046"/>
    </source>
</evidence>
<dbReference type="InterPro" id="IPR000731">
    <property type="entry name" value="SSD"/>
</dbReference>
<feature type="domain" description="SSD" evidence="7">
    <location>
        <begin position="732"/>
        <end position="885"/>
    </location>
</feature>
<keyword evidence="2" id="KW-1003">Cell membrane</keyword>
<feature type="transmembrane region" description="Helical" evidence="6">
    <location>
        <begin position="285"/>
        <end position="302"/>
    </location>
</feature>
<evidence type="ECO:0000259" key="7">
    <source>
        <dbReference type="PROSITE" id="PS50156"/>
    </source>
</evidence>
<evidence type="ECO:0000256" key="3">
    <source>
        <dbReference type="ARBA" id="ARBA00022692"/>
    </source>
</evidence>
<evidence type="ECO:0000256" key="5">
    <source>
        <dbReference type="ARBA" id="ARBA00023136"/>
    </source>
</evidence>
<reference evidence="8 9" key="1">
    <citation type="journal article" date="2020" name="Microorganisms">
        <title>Description of Three Novel Members in the Family Geobacteraceae, Oryzomonas japonicum gen. nov., sp. nov., Oryzomonas sagensis sp. nov., and Oryzomonas ruber sp. nov.</title>
        <authorList>
            <person name="Xu Z."/>
            <person name="Masuda Y."/>
            <person name="Hayakawa C."/>
            <person name="Ushijima N."/>
            <person name="Kawano K."/>
            <person name="Shiratori Y."/>
            <person name="Senoo K."/>
            <person name="Itoh H."/>
        </authorList>
    </citation>
    <scope>NUCLEOTIDE SEQUENCE [LARGE SCALE GENOMIC DNA]</scope>
    <source>
        <strain evidence="8 9">Red100</strain>
    </source>
</reference>
<dbReference type="InterPro" id="IPR017841">
    <property type="entry name" value="Hopanoid_biosynth_HpnN"/>
</dbReference>
<dbReference type="PANTHER" id="PTHR33406:SF13">
    <property type="entry name" value="MEMBRANE PROTEIN YDFJ"/>
    <property type="match status" value="1"/>
</dbReference>
<keyword evidence="3 6" id="KW-0812">Transmembrane</keyword>
<proteinExistence type="predicted"/>
<keyword evidence="4 6" id="KW-1133">Transmembrane helix</keyword>
<feature type="transmembrane region" description="Helical" evidence="6">
    <location>
        <begin position="309"/>
        <end position="329"/>
    </location>
</feature>
<dbReference type="InterPro" id="IPR050545">
    <property type="entry name" value="Mycobact_MmpL"/>
</dbReference>
<feature type="transmembrane region" description="Helical" evidence="6">
    <location>
        <begin position="335"/>
        <end position="357"/>
    </location>
</feature>
<evidence type="ECO:0000313" key="8">
    <source>
        <dbReference type="EMBL" id="KAB0672443.1"/>
    </source>
</evidence>
<comment type="caution">
    <text evidence="8">The sequence shown here is derived from an EMBL/GenBank/DDBJ whole genome shotgun (WGS) entry which is preliminary data.</text>
</comment>
<dbReference type="SUPFAM" id="SSF82866">
    <property type="entry name" value="Multidrug efflux transporter AcrB transmembrane domain"/>
    <property type="match status" value="2"/>
</dbReference>
<sequence>MPDTPKPSRLFAFVAKRPRLILALALLLSVCSVIYTKKNMEFLTGRDDLMAKNAPFQMDYQAYRREFGDQEEIVAVIESDDAEKSTRAADALYQRLNRETGLFRDVFYPGGLPFFRKNGLLFMPLEDIRRLRHTLTMAAPVLKDLAASPSVQTLFTSLTGQIDGYLASGDPAALESLTFMLATLDKGFKAFDGKGSGMSMDAFLKGGGDGTPSALESAGKQQVITMRPVKDETSFVASEKPIKAARAALAELVKRPEFKGVTAGLTGVPVLEYEEMATSQRDIEIATILSLSLTVILLLFAFRGLLNVISAMVSLIVGICLSFGFATAAVGHLNILSMVFAIMLIGLGIEYGIQVVLRYQEELKNGASGPAAIETGLRANIRSIIMAAATVALAFATFAFTDFKGIAELGIIAAGGVVICVITTFTVLPSMLILLERFRKPNTEVPKDQAPAGLAEKPFFRALFTNPRTVVGATLLLALVCLYPTLTMHFDYNLMNLQAKGLQSVEYAYKLMRSKENSGYFAVVTAKDRAEAKQLTERLEKLPSVDHVVSLPALVPDDQQAKLAELAALRQVLAEVKPVPYEENLRVMELPRVFEGFRDRVGKLKTALEAKKAPEAKPVGAFLTTLDGFFAKLEKEKDKNALGMLREFQGGMFAELPVKLTMMKESLEASPVVEADVPTELKQRFVGKSGQLLLQVAPKKEVFEHEPLQEFVTQVKGIVPHATGEPIMVYESLTIMRDAYLRAFAYAFLGIAVILLINFKSVRFAAMGALPLAVGLLFMVGGMRLAGVSFNSANIIVLPLILGVGIDSAIYIINRYRQGNETPAQVATRSAGIGVFLNALTILFSFGALMVAHHQGVFSIGAVMSLGMAASVAVFLAFLPALLSLWGKRQG</sequence>
<feature type="transmembrane region" description="Helical" evidence="6">
    <location>
        <begin position="470"/>
        <end position="490"/>
    </location>
</feature>
<comment type="subcellular location">
    <subcellularLocation>
        <location evidence="1">Cell membrane</location>
        <topology evidence="1">Multi-pass membrane protein</topology>
    </subcellularLocation>
</comment>
<dbReference type="Gene3D" id="1.20.1640.10">
    <property type="entry name" value="Multidrug efflux transporter AcrB transmembrane domain"/>
    <property type="match status" value="2"/>
</dbReference>
<feature type="domain" description="SSD" evidence="7">
    <location>
        <begin position="317"/>
        <end position="434"/>
    </location>
</feature>
<dbReference type="PROSITE" id="PS50156">
    <property type="entry name" value="SSD"/>
    <property type="match status" value="2"/>
</dbReference>
<feature type="transmembrane region" description="Helical" evidence="6">
    <location>
        <begin position="739"/>
        <end position="757"/>
    </location>
</feature>
<accession>A0ABQ6TTX7</accession>
<evidence type="ECO:0000256" key="2">
    <source>
        <dbReference type="ARBA" id="ARBA00022475"/>
    </source>
</evidence>
<keyword evidence="5 6" id="KW-0472">Membrane</keyword>
<organism evidence="8 9">
    <name type="scientific">Oryzomonas sagensis</name>
    <dbReference type="NCBI Taxonomy" id="2603857"/>
    <lineage>
        <taxon>Bacteria</taxon>
        <taxon>Pseudomonadati</taxon>
        <taxon>Thermodesulfobacteriota</taxon>
        <taxon>Desulfuromonadia</taxon>
        <taxon>Geobacterales</taxon>
        <taxon>Geobacteraceae</taxon>
        <taxon>Oryzomonas</taxon>
    </lineage>
</organism>
<gene>
    <name evidence="8" type="ORF">F6V30_07735</name>
</gene>
<dbReference type="RefSeq" id="WP_151156329.1">
    <property type="nucleotide sequence ID" value="NZ_VZRA01000001.1"/>
</dbReference>
<evidence type="ECO:0000256" key="4">
    <source>
        <dbReference type="ARBA" id="ARBA00022989"/>
    </source>
</evidence>
<protein>
    <submittedName>
        <fullName evidence="8">MMPL family transporter</fullName>
    </submittedName>
</protein>